<accession>A0A9X3AG19</accession>
<dbReference type="InterPro" id="IPR050834">
    <property type="entry name" value="Glycosyltransf_2"/>
</dbReference>
<dbReference type="AlphaFoldDB" id="A0A9X3AG19"/>
<evidence type="ECO:0000256" key="1">
    <source>
        <dbReference type="ARBA" id="ARBA00006739"/>
    </source>
</evidence>
<evidence type="ECO:0000256" key="2">
    <source>
        <dbReference type="ARBA" id="ARBA00022676"/>
    </source>
</evidence>
<dbReference type="GO" id="GO:0016757">
    <property type="term" value="F:glycosyltransferase activity"/>
    <property type="evidence" value="ECO:0007669"/>
    <property type="project" value="UniProtKB-KW"/>
</dbReference>
<evidence type="ECO:0000313" key="6">
    <source>
        <dbReference type="Proteomes" id="UP001141259"/>
    </source>
</evidence>
<evidence type="ECO:0000256" key="3">
    <source>
        <dbReference type="ARBA" id="ARBA00022679"/>
    </source>
</evidence>
<keyword evidence="6" id="KW-1185">Reference proteome</keyword>
<dbReference type="SUPFAM" id="SSF53448">
    <property type="entry name" value="Nucleotide-diphospho-sugar transferases"/>
    <property type="match status" value="1"/>
</dbReference>
<organism evidence="5 6">
    <name type="scientific">Umezawaea endophytica</name>
    <dbReference type="NCBI Taxonomy" id="1654476"/>
    <lineage>
        <taxon>Bacteria</taxon>
        <taxon>Bacillati</taxon>
        <taxon>Actinomycetota</taxon>
        <taxon>Actinomycetes</taxon>
        <taxon>Pseudonocardiales</taxon>
        <taxon>Pseudonocardiaceae</taxon>
        <taxon>Umezawaea</taxon>
    </lineage>
</organism>
<dbReference type="Gene3D" id="3.90.550.10">
    <property type="entry name" value="Spore Coat Polysaccharide Biosynthesis Protein SpsA, Chain A"/>
    <property type="match status" value="1"/>
</dbReference>
<comment type="caution">
    <text evidence="5">The sequence shown here is derived from an EMBL/GenBank/DDBJ whole genome shotgun (WGS) entry which is preliminary data.</text>
</comment>
<keyword evidence="3" id="KW-0808">Transferase</keyword>
<dbReference type="RefSeq" id="WP_259624513.1">
    <property type="nucleotide sequence ID" value="NZ_JANYMP010000008.1"/>
</dbReference>
<name>A0A9X3AG19_9PSEU</name>
<reference evidence="5" key="1">
    <citation type="submission" date="2022-08" db="EMBL/GenBank/DDBJ databases">
        <authorList>
            <person name="Tistechok S."/>
            <person name="Samborskyy M."/>
            <person name="Roman I."/>
        </authorList>
    </citation>
    <scope>NUCLEOTIDE SEQUENCE</scope>
    <source>
        <strain evidence="5">DSM 103496</strain>
    </source>
</reference>
<dbReference type="InterPro" id="IPR001173">
    <property type="entry name" value="Glyco_trans_2-like"/>
</dbReference>
<gene>
    <name evidence="5" type="ORF">NZH93_19365</name>
</gene>
<dbReference type="CDD" id="cd00761">
    <property type="entry name" value="Glyco_tranf_GTA_type"/>
    <property type="match status" value="1"/>
</dbReference>
<dbReference type="InterPro" id="IPR029044">
    <property type="entry name" value="Nucleotide-diphossugar_trans"/>
</dbReference>
<dbReference type="Pfam" id="PF00535">
    <property type="entry name" value="Glycos_transf_2"/>
    <property type="match status" value="1"/>
</dbReference>
<dbReference type="EMBL" id="JANYMP010000008">
    <property type="protein sequence ID" value="MCS7479026.1"/>
    <property type="molecule type" value="Genomic_DNA"/>
</dbReference>
<proteinExistence type="inferred from homology"/>
<evidence type="ECO:0000313" key="5">
    <source>
        <dbReference type="EMBL" id="MCS7479026.1"/>
    </source>
</evidence>
<feature type="domain" description="Glycosyltransferase 2-like" evidence="4">
    <location>
        <begin position="15"/>
        <end position="120"/>
    </location>
</feature>
<dbReference type="PANTHER" id="PTHR43685">
    <property type="entry name" value="GLYCOSYLTRANSFERASE"/>
    <property type="match status" value="1"/>
</dbReference>
<evidence type="ECO:0000259" key="4">
    <source>
        <dbReference type="Pfam" id="PF00535"/>
    </source>
</evidence>
<dbReference type="PANTHER" id="PTHR43685:SF5">
    <property type="entry name" value="GLYCOSYLTRANSFERASE EPSE-RELATED"/>
    <property type="match status" value="1"/>
</dbReference>
<sequence length="245" mass="26162">MPLLSVLTTAQAGRAGFLVEAGESLAAQELPEGWEFEWVVQEDGPEPALADVLAPFPFARYSANGEKLGIGTTRNVALVRAGGELVHVLDDDDRLLPTALASAITVLADHPEVAWVATQADDLFQGDLRLPYPPSLTPGVVDRGVVGTFVLDHGHTPVLCVGLTVRTDAVRALGGWVALPRGEDLSLVVALNELTPGYLLPEVTYLYRRHADQITRQASWPALHPESMTAVRQRLAALRALAAGA</sequence>
<dbReference type="Proteomes" id="UP001141259">
    <property type="component" value="Unassembled WGS sequence"/>
</dbReference>
<protein>
    <submittedName>
        <fullName evidence="5">Glycosyltransferase family 2 protein</fullName>
    </submittedName>
</protein>
<comment type="similarity">
    <text evidence="1">Belongs to the glycosyltransferase 2 family.</text>
</comment>
<keyword evidence="2" id="KW-0328">Glycosyltransferase</keyword>